<organism evidence="1 2">
    <name type="scientific">Asanoa ishikariensis</name>
    <dbReference type="NCBI Taxonomy" id="137265"/>
    <lineage>
        <taxon>Bacteria</taxon>
        <taxon>Bacillati</taxon>
        <taxon>Actinomycetota</taxon>
        <taxon>Actinomycetes</taxon>
        <taxon>Micromonosporales</taxon>
        <taxon>Micromonosporaceae</taxon>
        <taxon>Asanoa</taxon>
    </lineage>
</organism>
<protein>
    <recommendedName>
        <fullName evidence="3">Immunity protein 21</fullName>
    </recommendedName>
</protein>
<sequence>MSDELRLFADYYQIHVFDEGSTSDLGEAWTDDTDMLAVAEDAVAVGTVVNVWVRVAVEVLERSPVDDSADFDDVAEASIEVRSGRLIVMGCTDYEPEATRFPVPPGWLRVRVAKSNLEVARRLDLDSDDDPATMERLRIQVWPMAAVPVVVVKRWSQAG</sequence>
<dbReference type="RefSeq" id="WP_090800145.1">
    <property type="nucleotide sequence ID" value="NZ_BOND01000023.1"/>
</dbReference>
<evidence type="ECO:0000313" key="2">
    <source>
        <dbReference type="Proteomes" id="UP000199632"/>
    </source>
</evidence>
<dbReference type="EMBL" id="FNQB01000003">
    <property type="protein sequence ID" value="SDZ52773.1"/>
    <property type="molecule type" value="Genomic_DNA"/>
</dbReference>
<reference evidence="2" key="1">
    <citation type="submission" date="2016-10" db="EMBL/GenBank/DDBJ databases">
        <authorList>
            <person name="Varghese N."/>
            <person name="Submissions S."/>
        </authorList>
    </citation>
    <scope>NUCLEOTIDE SEQUENCE [LARGE SCALE GENOMIC DNA]</scope>
    <source>
        <strain evidence="2">DSM 44718</strain>
    </source>
</reference>
<accession>A0A1H3TR45</accession>
<evidence type="ECO:0000313" key="1">
    <source>
        <dbReference type="EMBL" id="SDZ52773.1"/>
    </source>
</evidence>
<evidence type="ECO:0008006" key="3">
    <source>
        <dbReference type="Google" id="ProtNLM"/>
    </source>
</evidence>
<gene>
    <name evidence="1" type="ORF">SAMN05421684_6253</name>
</gene>
<dbReference type="Gene3D" id="2.60.34.30">
    <property type="entry name" value="Competence, DNA-entry nuclease inhibitor, ComJ"/>
    <property type="match status" value="1"/>
</dbReference>
<dbReference type="OrthoDB" id="280156at2"/>
<keyword evidence="2" id="KW-1185">Reference proteome</keyword>
<dbReference type="Proteomes" id="UP000199632">
    <property type="component" value="Unassembled WGS sequence"/>
</dbReference>
<name>A0A1H3TR45_9ACTN</name>
<proteinExistence type="predicted"/>
<dbReference type="InterPro" id="IPR038691">
    <property type="entry name" value="ComJ_sf"/>
</dbReference>
<dbReference type="AlphaFoldDB" id="A0A1H3TR45"/>